<proteinExistence type="predicted"/>
<dbReference type="AlphaFoldDB" id="A0A9R0Z712"/>
<dbReference type="Proteomes" id="UP000324705">
    <property type="component" value="Chromosome 7A"/>
</dbReference>
<sequence length="174" mass="18808">MATQKLAISMAISAAVLVAALAQNSPEDYVGLHNAARSAAGARPVAWDDEMAREAGKRTERGCGLRSPDGAGYVNVPGHHRYGENLFQFHGSPEKAWNAGDALDAWTAPAAREYVQVVWPDSTKIGCARAICDHGRGVFISCNYEPAVNENFGRAALPYMCRFNISRCFNCTIC</sequence>
<dbReference type="InterPro" id="IPR014044">
    <property type="entry name" value="CAP_dom"/>
</dbReference>
<dbReference type="Pfam" id="PF00188">
    <property type="entry name" value="CAP"/>
    <property type="match status" value="1"/>
</dbReference>
<dbReference type="PANTHER" id="PTHR10334">
    <property type="entry name" value="CYSTEINE-RICH SECRETORY PROTEIN-RELATED"/>
    <property type="match status" value="1"/>
</dbReference>
<dbReference type="SUPFAM" id="SSF55797">
    <property type="entry name" value="PR-1-like"/>
    <property type="match status" value="1"/>
</dbReference>
<keyword evidence="1" id="KW-0732">Signal</keyword>
<feature type="domain" description="SCP" evidence="2">
    <location>
        <begin position="24"/>
        <end position="152"/>
    </location>
</feature>
<accession>A0A9R0Z712</accession>
<feature type="signal peptide" evidence="1">
    <location>
        <begin position="1"/>
        <end position="22"/>
    </location>
</feature>
<dbReference type="InterPro" id="IPR001283">
    <property type="entry name" value="CRISP-related"/>
</dbReference>
<evidence type="ECO:0000259" key="2">
    <source>
        <dbReference type="SMART" id="SM00198"/>
    </source>
</evidence>
<reference evidence="3 4" key="1">
    <citation type="submission" date="2017-09" db="EMBL/GenBank/DDBJ databases">
        <authorList>
            <consortium name="International Durum Wheat Genome Sequencing Consortium (IDWGSC)"/>
            <person name="Milanesi L."/>
        </authorList>
    </citation>
    <scope>NUCLEOTIDE SEQUENCE [LARGE SCALE GENOMIC DNA]</scope>
    <source>
        <strain evidence="4">cv. Svevo</strain>
    </source>
</reference>
<name>A0A9R0Z712_TRITD</name>
<dbReference type="Gene3D" id="3.40.33.10">
    <property type="entry name" value="CAP"/>
    <property type="match status" value="1"/>
</dbReference>
<feature type="chain" id="PRO_5040465243" description="SCP domain-containing protein" evidence="1">
    <location>
        <begin position="23"/>
        <end position="174"/>
    </location>
</feature>
<dbReference type="SMART" id="SM00198">
    <property type="entry name" value="SCP"/>
    <property type="match status" value="1"/>
</dbReference>
<dbReference type="EMBL" id="LT934123">
    <property type="protein sequence ID" value="VAI71454.1"/>
    <property type="molecule type" value="Genomic_DNA"/>
</dbReference>
<dbReference type="InterPro" id="IPR035940">
    <property type="entry name" value="CAP_sf"/>
</dbReference>
<evidence type="ECO:0000313" key="3">
    <source>
        <dbReference type="EMBL" id="VAI71454.1"/>
    </source>
</evidence>
<dbReference type="Gramene" id="TRITD7Av1G047680.1">
    <property type="protein sequence ID" value="TRITD7Av1G047680.1"/>
    <property type="gene ID" value="TRITD7Av1G047680"/>
</dbReference>
<evidence type="ECO:0000256" key="1">
    <source>
        <dbReference type="SAM" id="SignalP"/>
    </source>
</evidence>
<gene>
    <name evidence="3" type="ORF">TRITD_7Av1G047680</name>
</gene>
<protein>
    <recommendedName>
        <fullName evidence="2">SCP domain-containing protein</fullName>
    </recommendedName>
</protein>
<evidence type="ECO:0000313" key="4">
    <source>
        <dbReference type="Proteomes" id="UP000324705"/>
    </source>
</evidence>
<keyword evidence="4" id="KW-1185">Reference proteome</keyword>
<dbReference type="OMA" id="CARAICD"/>
<organism evidence="3 4">
    <name type="scientific">Triticum turgidum subsp. durum</name>
    <name type="common">Durum wheat</name>
    <name type="synonym">Triticum durum</name>
    <dbReference type="NCBI Taxonomy" id="4567"/>
    <lineage>
        <taxon>Eukaryota</taxon>
        <taxon>Viridiplantae</taxon>
        <taxon>Streptophyta</taxon>
        <taxon>Embryophyta</taxon>
        <taxon>Tracheophyta</taxon>
        <taxon>Spermatophyta</taxon>
        <taxon>Magnoliopsida</taxon>
        <taxon>Liliopsida</taxon>
        <taxon>Poales</taxon>
        <taxon>Poaceae</taxon>
        <taxon>BOP clade</taxon>
        <taxon>Pooideae</taxon>
        <taxon>Triticodae</taxon>
        <taxon>Triticeae</taxon>
        <taxon>Triticinae</taxon>
        <taxon>Triticum</taxon>
    </lineage>
</organism>